<accession>A0ABD0KA52</accession>
<dbReference type="AlphaFoldDB" id="A0ABD0KA52"/>
<reference evidence="1 2" key="1">
    <citation type="journal article" date="2023" name="Sci. Data">
        <title>Genome assembly of the Korean intertidal mud-creeper Batillaria attramentaria.</title>
        <authorList>
            <person name="Patra A.K."/>
            <person name="Ho P.T."/>
            <person name="Jun S."/>
            <person name="Lee S.J."/>
            <person name="Kim Y."/>
            <person name="Won Y.J."/>
        </authorList>
    </citation>
    <scope>NUCLEOTIDE SEQUENCE [LARGE SCALE GENOMIC DNA]</scope>
    <source>
        <strain evidence="1">Wonlab-2016</strain>
    </source>
</reference>
<comment type="caution">
    <text evidence="1">The sequence shown here is derived from an EMBL/GenBank/DDBJ whole genome shotgun (WGS) entry which is preliminary data.</text>
</comment>
<keyword evidence="2" id="KW-1185">Reference proteome</keyword>
<dbReference type="Proteomes" id="UP001519460">
    <property type="component" value="Unassembled WGS sequence"/>
</dbReference>
<proteinExistence type="predicted"/>
<gene>
    <name evidence="1" type="ORF">BaRGS_00024734</name>
</gene>
<name>A0ABD0KA52_9CAEN</name>
<organism evidence="1 2">
    <name type="scientific">Batillaria attramentaria</name>
    <dbReference type="NCBI Taxonomy" id="370345"/>
    <lineage>
        <taxon>Eukaryota</taxon>
        <taxon>Metazoa</taxon>
        <taxon>Spiralia</taxon>
        <taxon>Lophotrochozoa</taxon>
        <taxon>Mollusca</taxon>
        <taxon>Gastropoda</taxon>
        <taxon>Caenogastropoda</taxon>
        <taxon>Sorbeoconcha</taxon>
        <taxon>Cerithioidea</taxon>
        <taxon>Batillariidae</taxon>
        <taxon>Batillaria</taxon>
    </lineage>
</organism>
<evidence type="ECO:0000313" key="1">
    <source>
        <dbReference type="EMBL" id="KAK7483999.1"/>
    </source>
</evidence>
<protein>
    <submittedName>
        <fullName evidence="1">Uncharacterized protein</fullName>
    </submittedName>
</protein>
<dbReference type="EMBL" id="JACVVK020000217">
    <property type="protein sequence ID" value="KAK7483999.1"/>
    <property type="molecule type" value="Genomic_DNA"/>
</dbReference>
<evidence type="ECO:0000313" key="2">
    <source>
        <dbReference type="Proteomes" id="UP001519460"/>
    </source>
</evidence>
<sequence>MVFFNQPIRTNAVNVLIIGSDSTHSNTAAASLSQLPPFLTVRTLSSCHTSSAKVCACAVSHSAASADILSDAVKRMVLLFVLSWQPPNYWK</sequence>